<dbReference type="InterPro" id="IPR006629">
    <property type="entry name" value="LITAF"/>
</dbReference>
<dbReference type="GO" id="GO:0008270">
    <property type="term" value="F:zinc ion binding"/>
    <property type="evidence" value="ECO:0007669"/>
    <property type="project" value="TreeGrafter"/>
</dbReference>
<dbReference type="GO" id="GO:0042771">
    <property type="term" value="P:intrinsic apoptotic signaling pathway in response to DNA damage by p53 class mediator"/>
    <property type="evidence" value="ECO:0007669"/>
    <property type="project" value="TreeGrafter"/>
</dbReference>
<feature type="domain" description="LITAF" evidence="13">
    <location>
        <begin position="146"/>
        <end position="230"/>
    </location>
</feature>
<dbReference type="GO" id="GO:0098560">
    <property type="term" value="C:cytoplasmic side of late endosome membrane"/>
    <property type="evidence" value="ECO:0007669"/>
    <property type="project" value="TreeGrafter"/>
</dbReference>
<evidence type="ECO:0000256" key="5">
    <source>
        <dbReference type="ARBA" id="ARBA00022723"/>
    </source>
</evidence>
<feature type="compositionally biased region" description="Pro residues" evidence="12">
    <location>
        <begin position="38"/>
        <end position="47"/>
    </location>
</feature>
<gene>
    <name evidence="14" type="ORF">GDO81_026327</name>
</gene>
<sequence length="232" mass="24781">MSEGRDYSSHRAVRGVNRSEINGTGGERSEIYRAMASDPPPPYPGGPTAPLLEDKHGSPSNEDNRQPPGAYPPSMAFVPPDSGPPPYDATPGYIPPNPGYFPPPGPYAPMGYYPPSAGQYPPQFPSPGGHGTTVIVPPGASSASTTTTVTVLQGEIFQGSPVQTVCPHCQQPILTKITHEIGLMNFLLCCFCCFVGCDLGCCLIPCMINDLKDVTHTCPNCKAYIYTYRRMG</sequence>
<evidence type="ECO:0000313" key="15">
    <source>
        <dbReference type="Proteomes" id="UP000824782"/>
    </source>
</evidence>
<proteinExistence type="inferred from homology"/>
<comment type="caution">
    <text evidence="14">The sequence shown here is derived from an EMBL/GenBank/DDBJ whole genome shotgun (WGS) entry which is preliminary data.</text>
</comment>
<reference evidence="14" key="1">
    <citation type="thesis" date="2020" institute="ProQuest LLC" country="789 East Eisenhower Parkway, Ann Arbor, MI, USA">
        <title>Comparative Genomics and Chromosome Evolution.</title>
        <authorList>
            <person name="Mudd A.B."/>
        </authorList>
    </citation>
    <scope>NUCLEOTIDE SEQUENCE</scope>
    <source>
        <strain evidence="14">237g6f4</strain>
        <tissue evidence="14">Blood</tissue>
    </source>
</reference>
<evidence type="ECO:0000256" key="3">
    <source>
        <dbReference type="ARBA" id="ARBA00005975"/>
    </source>
</evidence>
<keyword evidence="6" id="KW-0967">Endosome</keyword>
<organism evidence="14 15">
    <name type="scientific">Engystomops pustulosus</name>
    <name type="common">Tungara frog</name>
    <name type="synonym">Physalaemus pustulosus</name>
    <dbReference type="NCBI Taxonomy" id="76066"/>
    <lineage>
        <taxon>Eukaryota</taxon>
        <taxon>Metazoa</taxon>
        <taxon>Chordata</taxon>
        <taxon>Craniata</taxon>
        <taxon>Vertebrata</taxon>
        <taxon>Euteleostomi</taxon>
        <taxon>Amphibia</taxon>
        <taxon>Batrachia</taxon>
        <taxon>Anura</taxon>
        <taxon>Neobatrachia</taxon>
        <taxon>Hyloidea</taxon>
        <taxon>Leptodactylidae</taxon>
        <taxon>Leiuperinae</taxon>
        <taxon>Engystomops</taxon>
    </lineage>
</organism>
<evidence type="ECO:0000256" key="2">
    <source>
        <dbReference type="ARBA" id="ARBA00004630"/>
    </source>
</evidence>
<dbReference type="AlphaFoldDB" id="A0AAV6ZPU7"/>
<keyword evidence="9" id="KW-0458">Lysosome</keyword>
<dbReference type="PANTHER" id="PTHR23292">
    <property type="entry name" value="LIPOPOLYSACCHARIDE-INDUCED TUMOR NECROSIS FACTOR-ALPHA FACTOR"/>
    <property type="match status" value="1"/>
</dbReference>
<feature type="compositionally biased region" description="Basic and acidic residues" evidence="12">
    <location>
        <begin position="52"/>
        <end position="65"/>
    </location>
</feature>
<name>A0AAV6ZPU7_ENGPU</name>
<keyword evidence="15" id="KW-1185">Reference proteome</keyword>
<dbReference type="SMART" id="SM00714">
    <property type="entry name" value="LITAF"/>
    <property type="match status" value="1"/>
</dbReference>
<comment type="subcellular location">
    <subcellularLocation>
        <location evidence="1">Late endosome membrane</location>
        <topology evidence="1">Peripheral membrane protein</topology>
        <orientation evidence="1">Cytoplasmic side</orientation>
    </subcellularLocation>
    <subcellularLocation>
        <location evidence="2">Lysosome membrane</location>
        <topology evidence="2">Peripheral membrane protein</topology>
        <orientation evidence="2">Cytoplasmic side</orientation>
    </subcellularLocation>
</comment>
<accession>A0AAV6ZPU7</accession>
<protein>
    <recommendedName>
        <fullName evidence="10">Cell death-inducing p53-target protein 1</fullName>
    </recommendedName>
    <alternativeName>
        <fullName evidence="11">LITAF-like protein</fullName>
    </alternativeName>
</protein>
<feature type="region of interest" description="Disordered" evidence="12">
    <location>
        <begin position="1"/>
        <end position="87"/>
    </location>
</feature>
<evidence type="ECO:0000256" key="10">
    <source>
        <dbReference type="ARBA" id="ARBA00040553"/>
    </source>
</evidence>
<evidence type="ECO:0000256" key="7">
    <source>
        <dbReference type="ARBA" id="ARBA00022833"/>
    </source>
</evidence>
<keyword evidence="8" id="KW-0472">Membrane</keyword>
<comment type="similarity">
    <text evidence="3">Belongs to the CDIP1/LITAF family.</text>
</comment>
<keyword evidence="7" id="KW-0862">Zinc</keyword>
<evidence type="ECO:0000259" key="13">
    <source>
        <dbReference type="PROSITE" id="PS51837"/>
    </source>
</evidence>
<dbReference type="EMBL" id="WNYA01000059">
    <property type="protein sequence ID" value="KAG8550375.1"/>
    <property type="molecule type" value="Genomic_DNA"/>
</dbReference>
<dbReference type="GO" id="GO:0098574">
    <property type="term" value="C:cytoplasmic side of lysosomal membrane"/>
    <property type="evidence" value="ECO:0007669"/>
    <property type="project" value="TreeGrafter"/>
</dbReference>
<dbReference type="PANTHER" id="PTHR23292:SF7">
    <property type="entry name" value="CELL DEATH-INDUCING P53-TARGET PROTEIN 1"/>
    <property type="match status" value="1"/>
</dbReference>
<dbReference type="Pfam" id="PF10601">
    <property type="entry name" value="zf-LITAF-like"/>
    <property type="match status" value="1"/>
</dbReference>
<evidence type="ECO:0000256" key="12">
    <source>
        <dbReference type="SAM" id="MobiDB-lite"/>
    </source>
</evidence>
<keyword evidence="5" id="KW-0479">Metal-binding</keyword>
<evidence type="ECO:0000256" key="11">
    <source>
        <dbReference type="ARBA" id="ARBA00041883"/>
    </source>
</evidence>
<dbReference type="InterPro" id="IPR037519">
    <property type="entry name" value="LITAF_fam"/>
</dbReference>
<evidence type="ECO:0000256" key="8">
    <source>
        <dbReference type="ARBA" id="ARBA00023136"/>
    </source>
</evidence>
<evidence type="ECO:0000256" key="1">
    <source>
        <dbReference type="ARBA" id="ARBA00004492"/>
    </source>
</evidence>
<dbReference type="Proteomes" id="UP000824782">
    <property type="component" value="Unassembled WGS sequence"/>
</dbReference>
<dbReference type="GO" id="GO:0005634">
    <property type="term" value="C:nucleus"/>
    <property type="evidence" value="ECO:0007669"/>
    <property type="project" value="TreeGrafter"/>
</dbReference>
<dbReference type="PROSITE" id="PS51837">
    <property type="entry name" value="LITAF"/>
    <property type="match status" value="1"/>
</dbReference>
<evidence type="ECO:0000256" key="6">
    <source>
        <dbReference type="ARBA" id="ARBA00022753"/>
    </source>
</evidence>
<keyword evidence="4" id="KW-0053">Apoptosis</keyword>
<evidence type="ECO:0000256" key="9">
    <source>
        <dbReference type="ARBA" id="ARBA00023228"/>
    </source>
</evidence>
<evidence type="ECO:0000313" key="14">
    <source>
        <dbReference type="EMBL" id="KAG8550375.1"/>
    </source>
</evidence>
<evidence type="ECO:0000256" key="4">
    <source>
        <dbReference type="ARBA" id="ARBA00022703"/>
    </source>
</evidence>